<comment type="caution">
    <text evidence="1">The sequence shown here is derived from an EMBL/GenBank/DDBJ whole genome shotgun (WGS) entry which is preliminary data.</text>
</comment>
<sequence length="73" mass="8014">MFARQSVQLAIEPPSSSQLGKVTRMKSLTPVDFAAVARQNRFLRIRSSEDFLTALEAECGLKEGEKAGIGFLN</sequence>
<accession>A0A1W9KPC5</accession>
<proteinExistence type="predicted"/>
<dbReference type="Proteomes" id="UP000192505">
    <property type="component" value="Unassembled WGS sequence"/>
</dbReference>
<dbReference type="AlphaFoldDB" id="A0A1W9KPC5"/>
<evidence type="ECO:0000313" key="1">
    <source>
        <dbReference type="EMBL" id="OQW85979.1"/>
    </source>
</evidence>
<protein>
    <submittedName>
        <fullName evidence="1">Uncharacterized protein</fullName>
    </submittedName>
</protein>
<organism evidence="1 2">
    <name type="scientific">Rhodoferax ferrireducens</name>
    <dbReference type="NCBI Taxonomy" id="192843"/>
    <lineage>
        <taxon>Bacteria</taxon>
        <taxon>Pseudomonadati</taxon>
        <taxon>Pseudomonadota</taxon>
        <taxon>Betaproteobacteria</taxon>
        <taxon>Burkholderiales</taxon>
        <taxon>Comamonadaceae</taxon>
        <taxon>Rhodoferax</taxon>
    </lineage>
</organism>
<gene>
    <name evidence="1" type="ORF">BWK72_19450</name>
</gene>
<dbReference type="EMBL" id="MTEI01000026">
    <property type="protein sequence ID" value="OQW85979.1"/>
    <property type="molecule type" value="Genomic_DNA"/>
</dbReference>
<reference evidence="1 2" key="1">
    <citation type="submission" date="2017-01" db="EMBL/GenBank/DDBJ databases">
        <title>Novel large sulfur bacteria in the metagenomes of groundwater-fed chemosynthetic microbial mats in the Lake Huron basin.</title>
        <authorList>
            <person name="Sharrar A.M."/>
            <person name="Flood B.E."/>
            <person name="Bailey J.V."/>
            <person name="Jones D.S."/>
            <person name="Biddanda B."/>
            <person name="Ruberg S.A."/>
            <person name="Marcus D.N."/>
            <person name="Dick G.J."/>
        </authorList>
    </citation>
    <scope>NUCLEOTIDE SEQUENCE [LARGE SCALE GENOMIC DNA]</scope>
    <source>
        <strain evidence="1">A7</strain>
    </source>
</reference>
<evidence type="ECO:0000313" key="2">
    <source>
        <dbReference type="Proteomes" id="UP000192505"/>
    </source>
</evidence>
<name>A0A1W9KPC5_9BURK</name>